<feature type="compositionally biased region" description="Basic and acidic residues" evidence="4">
    <location>
        <begin position="1515"/>
        <end position="1554"/>
    </location>
</feature>
<feature type="transmembrane region" description="Helical" evidence="5">
    <location>
        <begin position="12"/>
        <end position="31"/>
    </location>
</feature>
<evidence type="ECO:0000256" key="2">
    <source>
        <dbReference type="ARBA" id="ARBA00022801"/>
    </source>
</evidence>
<feature type="region of interest" description="Disordered" evidence="4">
    <location>
        <begin position="1493"/>
        <end position="1554"/>
    </location>
</feature>
<dbReference type="SUPFAM" id="SSF56300">
    <property type="entry name" value="Metallo-dependent phosphatases"/>
    <property type="match status" value="1"/>
</dbReference>
<dbReference type="GO" id="GO:0016787">
    <property type="term" value="F:hydrolase activity"/>
    <property type="evidence" value="ECO:0007669"/>
    <property type="project" value="UniProtKB-KW"/>
</dbReference>
<keyword evidence="2" id="KW-0378">Hydrolase</keyword>
<feature type="domain" description="Calcineurin-like phosphoesterase" evidence="6">
    <location>
        <begin position="416"/>
        <end position="635"/>
    </location>
</feature>
<dbReference type="STRING" id="94643.A0A2A9MHV3"/>
<feature type="compositionally biased region" description="Basic and acidic residues" evidence="4">
    <location>
        <begin position="989"/>
        <end position="1005"/>
    </location>
</feature>
<feature type="coiled-coil region" evidence="3">
    <location>
        <begin position="1196"/>
        <end position="1230"/>
    </location>
</feature>
<evidence type="ECO:0000256" key="1">
    <source>
        <dbReference type="ARBA" id="ARBA00022729"/>
    </source>
</evidence>
<dbReference type="InterPro" id="IPR029052">
    <property type="entry name" value="Metallo-depent_PP-like"/>
</dbReference>
<dbReference type="Gene3D" id="3.60.21.10">
    <property type="match status" value="1"/>
</dbReference>
<keyword evidence="5" id="KW-0472">Membrane</keyword>
<gene>
    <name evidence="7" type="ORF">BESB_058770</name>
</gene>
<evidence type="ECO:0000256" key="3">
    <source>
        <dbReference type="SAM" id="Coils"/>
    </source>
</evidence>
<dbReference type="PANTHER" id="PTHR10161:SF14">
    <property type="entry name" value="TARTRATE-RESISTANT ACID PHOSPHATASE TYPE 5"/>
    <property type="match status" value="1"/>
</dbReference>
<dbReference type="Proteomes" id="UP000224006">
    <property type="component" value="Chromosome V"/>
</dbReference>
<evidence type="ECO:0000313" key="8">
    <source>
        <dbReference type="Proteomes" id="UP000224006"/>
    </source>
</evidence>
<dbReference type="InterPro" id="IPR004843">
    <property type="entry name" value="Calcineurin-like_PHP"/>
</dbReference>
<evidence type="ECO:0000259" key="6">
    <source>
        <dbReference type="Pfam" id="PF00149"/>
    </source>
</evidence>
<comment type="caution">
    <text evidence="7">The sequence shown here is derived from an EMBL/GenBank/DDBJ whole genome shotgun (WGS) entry which is preliminary data.</text>
</comment>
<dbReference type="GeneID" id="40310805"/>
<dbReference type="KEGG" id="bbes:BESB_058770"/>
<dbReference type="RefSeq" id="XP_029218999.1">
    <property type="nucleotide sequence ID" value="XM_029364291.1"/>
</dbReference>
<accession>A0A2A9MHV3</accession>
<feature type="compositionally biased region" description="Acidic residues" evidence="4">
    <location>
        <begin position="977"/>
        <end position="988"/>
    </location>
</feature>
<dbReference type="PANTHER" id="PTHR10161">
    <property type="entry name" value="TARTRATE-RESISTANT ACID PHOSPHATASE TYPE 5"/>
    <property type="match status" value="1"/>
</dbReference>
<keyword evidence="1" id="KW-0732">Signal</keyword>
<dbReference type="InterPro" id="IPR051558">
    <property type="entry name" value="Metallophosphoesterase_PAP"/>
</dbReference>
<sequence>MTPTVLARRRDGCPNFFLAAVSAVVAAYFLFLSPPQRRCTTHAVVSGDELCAEVLAVAAREAESAGGNSLDRTEGARPRRLSSIIKKFVVWDPVERLMPSLNLDQVVFIAGKHRADLSSVFHTTLDDVLTLFLRWFDTDARLAWAVQGFITEAALLREHVRYQEQMIQEYSDRTSEHHADTERNKNKILSLEVYTYLAAIKRRLRDWSCDGNAFHRTGPEGLQLAQKAILTERDAGFFRGLPFSVLRLARGVYAENPPATVERLREELLLRGVQSLDDLLVKTNFIDMFLLFNILDEAFTQLDVLREFVRSWESYRLEGVVPPLLPAGRWEGSQSLQELMSDDQYPSTKFPKCSTLTCVMQHTWAENASDVFTIEKENVNSLKLLLLGSTGISEYKTGGGRKGLWYNVKRFFWTNEFDQTVEALKHWHVKEKADAVLGLGDFLGIPGPLSARDERFTKKWHDIFVKDAGLDVPWLMTLGDDEALVNPSASIRHHYTGQHPNWHMPNDAYTVTFNFSADMRMADGSIERETFNATVINLNTWNLLVGNPIANNMQSMMDRLMWLSDELYTAINQKTNWLIVMGHHPILSTGPQGEQSRLQYIDDLYRNGQPRGTESLLVQMLLTHYQVDAYISGHDYFMEYNTLEDLNRNTTLAFITSGAASRLLDKDVGRGWIGRLRGAMHPILCWSGRRILFALHPGGCRPERRDQDYAYRFFAPMGTQFKVNVVERVTTATGFAAVKLTQDYMVVEFIDGRSQKLATRRINKRSNKGQRDIQYMDPMAEGRLRYGELELERQAFAEANEELLQKEVTFARQCPVLAQRIRFYVTEINDLVSRYEELGKQKDAYEVMDENNVELMMAQGINIVSRITQATSEMHVLASDYEKMMKKYRELLAVKATMPAADDPRYLKLFQLEKAYVDTRKMRQEMARQLALEGEGVPDREGEKELERLILSMQVLRKEITAIEKDMQDNPFVPTEEPPEASEGEAEEAGERGEGGEGGEAERGAAESGRSIKWPDNSLVARIERKREQLRKTQLALELVKRHPPEELEKIKTQVRQLEQLAKATEDELRAMEQRLQRQQEPMAPSRAWDLFQQRQDLETKLAQIGLLLVQVQKLPEEVRTSPEAQKQVEMLRAQKTSIEQDFRDINDELGERTPTDLQTRCLKKKAEVWRMETILAQESLLPARELAIPAVRQALNTAKQAIGKLRAELQELEERVRQELTAREAAFVESLQAQGLPLPKAEDQGGSVDDAQPLMQPDFTRGSQSRADALIYEFNETEKQIAAIDEVLRVSKELSPEELQAVEGMVGPIKDLPARRAWLEKRLIELKAQAEKEAEAGETGTTEGNAGRRLLDFLDMRREPTPYKHLDKVDVGPIDACLQAPMLQAHVEMTLRPDLREQVKEKCIMVFAQTAYQTQYRVIQPVHFFVQSQKGLQTLLYRVPSVHVSRAWNQYFGSTRNTRFKTLMKELKSGVKFVHDTFRSLSIKEAQELEGLNGAQLSEGSTGVAEEAVPTTTHDSEKAGDVEGARADEGTEQKELRKPEGRAEQEIEQGRPR</sequence>
<keyword evidence="5" id="KW-1133">Transmembrane helix</keyword>
<name>A0A2A9MHV3_BESBE</name>
<reference evidence="7 8" key="1">
    <citation type="submission" date="2017-09" db="EMBL/GenBank/DDBJ databases">
        <title>Genome sequencing of Besnoitia besnoiti strain Bb-Ger1.</title>
        <authorList>
            <person name="Schares G."/>
            <person name="Venepally P."/>
            <person name="Lorenzi H.A."/>
        </authorList>
    </citation>
    <scope>NUCLEOTIDE SEQUENCE [LARGE SCALE GENOMIC DNA]</scope>
    <source>
        <strain evidence="7 8">Bb-Ger1</strain>
    </source>
</reference>
<evidence type="ECO:0000313" key="7">
    <source>
        <dbReference type="EMBL" id="PFH34990.1"/>
    </source>
</evidence>
<evidence type="ECO:0000256" key="5">
    <source>
        <dbReference type="SAM" id="Phobius"/>
    </source>
</evidence>
<feature type="region of interest" description="Disordered" evidence="4">
    <location>
        <begin position="966"/>
        <end position="1012"/>
    </location>
</feature>
<protein>
    <submittedName>
        <fullName evidence="7">Acid phosphatase</fullName>
    </submittedName>
</protein>
<dbReference type="OrthoDB" id="411211at2759"/>
<keyword evidence="8" id="KW-1185">Reference proteome</keyword>
<organism evidence="7 8">
    <name type="scientific">Besnoitia besnoiti</name>
    <name type="common">Apicomplexan protozoan</name>
    <dbReference type="NCBI Taxonomy" id="94643"/>
    <lineage>
        <taxon>Eukaryota</taxon>
        <taxon>Sar</taxon>
        <taxon>Alveolata</taxon>
        <taxon>Apicomplexa</taxon>
        <taxon>Conoidasida</taxon>
        <taxon>Coccidia</taxon>
        <taxon>Eucoccidiorida</taxon>
        <taxon>Eimeriorina</taxon>
        <taxon>Sarcocystidae</taxon>
        <taxon>Besnoitia</taxon>
    </lineage>
</organism>
<dbReference type="Pfam" id="PF00149">
    <property type="entry name" value="Metallophos"/>
    <property type="match status" value="1"/>
</dbReference>
<feature type="coiled-coil region" evidence="3">
    <location>
        <begin position="1023"/>
        <end position="1082"/>
    </location>
</feature>
<proteinExistence type="predicted"/>
<dbReference type="VEuPathDB" id="ToxoDB:BESB_058770"/>
<keyword evidence="5" id="KW-0812">Transmembrane</keyword>
<evidence type="ECO:0000256" key="4">
    <source>
        <dbReference type="SAM" id="MobiDB-lite"/>
    </source>
</evidence>
<keyword evidence="3" id="KW-0175">Coiled coil</keyword>
<dbReference type="EMBL" id="NWUJ01000005">
    <property type="protein sequence ID" value="PFH34990.1"/>
    <property type="molecule type" value="Genomic_DNA"/>
</dbReference>